<dbReference type="EMBL" id="JAGSOH010000075">
    <property type="protein sequence ID" value="MBR7829134.1"/>
    <property type="molecule type" value="Genomic_DNA"/>
</dbReference>
<protein>
    <recommendedName>
        <fullName evidence="2">Ppx/GppA phosphatase N-terminal domain-containing protein</fullName>
    </recommendedName>
</protein>
<gene>
    <name evidence="3" type="ORF">KDK95_22695</name>
</gene>
<keyword evidence="4" id="KW-1185">Reference proteome</keyword>
<evidence type="ECO:0000256" key="1">
    <source>
        <dbReference type="ARBA" id="ARBA00007125"/>
    </source>
</evidence>
<reference evidence="3" key="1">
    <citation type="submission" date="2021-04" db="EMBL/GenBank/DDBJ databases">
        <title>Genome based classification of Actinospica acidithermotolerans sp. nov., an actinobacterium isolated from an Indonesian hot spring.</title>
        <authorList>
            <person name="Kusuma A.B."/>
            <person name="Putra K.E."/>
            <person name="Nafisah S."/>
            <person name="Loh J."/>
            <person name="Nouioui I."/>
            <person name="Goodfellow M."/>
        </authorList>
    </citation>
    <scope>NUCLEOTIDE SEQUENCE</scope>
    <source>
        <strain evidence="3">MGRD01-02</strain>
    </source>
</reference>
<dbReference type="Gene3D" id="3.30.420.40">
    <property type="match status" value="1"/>
</dbReference>
<dbReference type="InterPro" id="IPR043129">
    <property type="entry name" value="ATPase_NBD"/>
</dbReference>
<comment type="caution">
    <text evidence="3">The sequence shown here is derived from an EMBL/GenBank/DDBJ whole genome shotgun (WGS) entry which is preliminary data.</text>
</comment>
<accession>A0A941EHE4</accession>
<dbReference type="PANTHER" id="PTHR30005">
    <property type="entry name" value="EXOPOLYPHOSPHATASE"/>
    <property type="match status" value="1"/>
</dbReference>
<proteinExistence type="inferred from homology"/>
<dbReference type="AlphaFoldDB" id="A0A941EHE4"/>
<dbReference type="Pfam" id="PF02541">
    <property type="entry name" value="Ppx-GppA"/>
    <property type="match status" value="1"/>
</dbReference>
<dbReference type="InterPro" id="IPR003695">
    <property type="entry name" value="Ppx_GppA_N"/>
</dbReference>
<organism evidence="3 4">
    <name type="scientific">Actinospica acidithermotolerans</name>
    <dbReference type="NCBI Taxonomy" id="2828514"/>
    <lineage>
        <taxon>Bacteria</taxon>
        <taxon>Bacillati</taxon>
        <taxon>Actinomycetota</taxon>
        <taxon>Actinomycetes</taxon>
        <taxon>Catenulisporales</taxon>
        <taxon>Actinospicaceae</taxon>
        <taxon>Actinospica</taxon>
    </lineage>
</organism>
<sequence>MRMGILDIGSQGTHLDVLSLRAGRPVRVLAVSKRPNRLAASIRPDGTIEADGTERLVASIRSALRAAQREGLTELIAFGTSSIRDAPNRAEVRARIAKTCRIDLGFISGEHDALLTYRAAREWAGSEATDLFVADIGGGTLELAAGDARRPHWAASLPLGARRLTRTCLPDDPPKSKHVERLRSRLSQDLAELRDDHAGSLPPDALVLATSKTLAQLAVLTGGRDAHGRPAITRRALRRQVPRLAGMRWAERADLHGISEGRAPQILAGALVAEAVMDTFDLRCLTVCPWALREGIALTRRLRLDAESGDRAARAALERNQVADLLEAVERLRAPLSRTA</sequence>
<name>A0A941EHE4_9ACTN</name>
<dbReference type="GO" id="GO:0016462">
    <property type="term" value="F:pyrophosphatase activity"/>
    <property type="evidence" value="ECO:0007669"/>
    <property type="project" value="TreeGrafter"/>
</dbReference>
<dbReference type="Proteomes" id="UP000676325">
    <property type="component" value="Unassembled WGS sequence"/>
</dbReference>
<feature type="domain" description="Ppx/GppA phosphatase N-terminal" evidence="2">
    <location>
        <begin position="26"/>
        <end position="298"/>
    </location>
</feature>
<dbReference type="PANTHER" id="PTHR30005:SF0">
    <property type="entry name" value="RETROGRADE REGULATION PROTEIN 2"/>
    <property type="match status" value="1"/>
</dbReference>
<evidence type="ECO:0000313" key="4">
    <source>
        <dbReference type="Proteomes" id="UP000676325"/>
    </source>
</evidence>
<dbReference type="SUPFAM" id="SSF53067">
    <property type="entry name" value="Actin-like ATPase domain"/>
    <property type="match status" value="2"/>
</dbReference>
<evidence type="ECO:0000313" key="3">
    <source>
        <dbReference type="EMBL" id="MBR7829134.1"/>
    </source>
</evidence>
<evidence type="ECO:0000259" key="2">
    <source>
        <dbReference type="Pfam" id="PF02541"/>
    </source>
</evidence>
<dbReference type="Gene3D" id="3.30.420.150">
    <property type="entry name" value="Exopolyphosphatase. Domain 2"/>
    <property type="match status" value="1"/>
</dbReference>
<dbReference type="RefSeq" id="WP_212520269.1">
    <property type="nucleotide sequence ID" value="NZ_JAGSOH010000075.1"/>
</dbReference>
<comment type="similarity">
    <text evidence="1">Belongs to the GppA/Ppx family.</text>
</comment>
<dbReference type="InterPro" id="IPR050273">
    <property type="entry name" value="GppA/Ppx_hydrolase"/>
</dbReference>